<organism evidence="12 13">
    <name type="scientific">[Clostridium] fimetarium</name>
    <dbReference type="NCBI Taxonomy" id="99656"/>
    <lineage>
        <taxon>Bacteria</taxon>
        <taxon>Bacillati</taxon>
        <taxon>Bacillota</taxon>
        <taxon>Clostridia</taxon>
        <taxon>Lachnospirales</taxon>
        <taxon>Lachnospiraceae</taxon>
    </lineage>
</organism>
<dbReference type="CDD" id="cd00383">
    <property type="entry name" value="trans_reg_C"/>
    <property type="match status" value="1"/>
</dbReference>
<dbReference type="InterPro" id="IPR036388">
    <property type="entry name" value="WH-like_DNA-bd_sf"/>
</dbReference>
<evidence type="ECO:0000256" key="3">
    <source>
        <dbReference type="ARBA" id="ARBA00023012"/>
    </source>
</evidence>
<dbReference type="PROSITE" id="PS51755">
    <property type="entry name" value="OMPR_PHOB"/>
    <property type="match status" value="1"/>
</dbReference>
<dbReference type="FunFam" id="3.40.50.2300:FF:000001">
    <property type="entry name" value="DNA-binding response regulator PhoB"/>
    <property type="match status" value="1"/>
</dbReference>
<dbReference type="SMART" id="SM00448">
    <property type="entry name" value="REC"/>
    <property type="match status" value="1"/>
</dbReference>
<gene>
    <name evidence="12" type="ORF">SAMN05421659_11217</name>
</gene>
<dbReference type="Proteomes" id="UP000199701">
    <property type="component" value="Unassembled WGS sequence"/>
</dbReference>
<protein>
    <recommendedName>
        <fullName evidence="1">Stage 0 sporulation protein A homolog</fullName>
    </recommendedName>
</protein>
<comment type="function">
    <text evidence="7">May play the central regulatory role in sporulation. It may be an element of the effector pathway responsible for the activation of sporulation genes in response to nutritional stress. Spo0A may act in concert with spo0H (a sigma factor) to control the expression of some genes that are critical to the sporulation process.</text>
</comment>
<evidence type="ECO:0000259" key="11">
    <source>
        <dbReference type="PROSITE" id="PS51755"/>
    </source>
</evidence>
<evidence type="ECO:0000256" key="6">
    <source>
        <dbReference type="ARBA" id="ARBA00023163"/>
    </source>
</evidence>
<dbReference type="CDD" id="cd17574">
    <property type="entry name" value="REC_OmpR"/>
    <property type="match status" value="1"/>
</dbReference>
<keyword evidence="6" id="KW-0804">Transcription</keyword>
<evidence type="ECO:0000256" key="5">
    <source>
        <dbReference type="ARBA" id="ARBA00023125"/>
    </source>
</evidence>
<dbReference type="RefSeq" id="WP_092455337.1">
    <property type="nucleotide sequence ID" value="NZ_FOJI01000012.1"/>
</dbReference>
<reference evidence="12 13" key="1">
    <citation type="submission" date="2016-10" db="EMBL/GenBank/DDBJ databases">
        <authorList>
            <person name="de Groot N.N."/>
        </authorList>
    </citation>
    <scope>NUCLEOTIDE SEQUENCE [LARGE SCALE GENOMIC DNA]</scope>
    <source>
        <strain evidence="12 13">DSM 9179</strain>
    </source>
</reference>
<dbReference type="SMART" id="SM00862">
    <property type="entry name" value="Trans_reg_C"/>
    <property type="match status" value="1"/>
</dbReference>
<dbReference type="GO" id="GO:0005829">
    <property type="term" value="C:cytosol"/>
    <property type="evidence" value="ECO:0007669"/>
    <property type="project" value="TreeGrafter"/>
</dbReference>
<accession>A0A1I0R5Z0</accession>
<dbReference type="EMBL" id="FOJI01000012">
    <property type="protein sequence ID" value="SEW35797.1"/>
    <property type="molecule type" value="Genomic_DNA"/>
</dbReference>
<dbReference type="SUPFAM" id="SSF52172">
    <property type="entry name" value="CheY-like"/>
    <property type="match status" value="1"/>
</dbReference>
<sequence length="229" mass="26079">MANEKILIIEDDIDLSNVMRDFLSNDGYQIKQAFSGNEGLDMLQKLEPDLIILDIMLPGIDGIEVCKKIREDRYVPIIIISAKKSDYDKVLALGVGADDYLTKPFSQIELVARVKSHLRRATNFLPAKSAKSANKIFGQLCINSASYEVVVDGKRIDFSPKEFQLLDFLSDNPAQVFTKEQLIDQVWGYTEFIDENTIAVYIGRIREKLAREHVELIKTVWGVGYRWES</sequence>
<dbReference type="OrthoDB" id="9790442at2"/>
<dbReference type="Gene3D" id="6.10.250.690">
    <property type="match status" value="1"/>
</dbReference>
<feature type="modified residue" description="4-aspartylphosphate" evidence="8">
    <location>
        <position position="54"/>
    </location>
</feature>
<evidence type="ECO:0000256" key="4">
    <source>
        <dbReference type="ARBA" id="ARBA00023015"/>
    </source>
</evidence>
<dbReference type="AlphaFoldDB" id="A0A1I0R5Z0"/>
<dbReference type="GO" id="GO:0000156">
    <property type="term" value="F:phosphorelay response regulator activity"/>
    <property type="evidence" value="ECO:0007669"/>
    <property type="project" value="TreeGrafter"/>
</dbReference>
<dbReference type="InterPro" id="IPR016032">
    <property type="entry name" value="Sig_transdc_resp-reg_C-effctor"/>
</dbReference>
<evidence type="ECO:0000256" key="1">
    <source>
        <dbReference type="ARBA" id="ARBA00018672"/>
    </source>
</evidence>
<dbReference type="FunFam" id="1.10.10.10:FF:000018">
    <property type="entry name" value="DNA-binding response regulator ResD"/>
    <property type="match status" value="1"/>
</dbReference>
<evidence type="ECO:0000259" key="10">
    <source>
        <dbReference type="PROSITE" id="PS50110"/>
    </source>
</evidence>
<feature type="domain" description="OmpR/PhoB-type" evidence="11">
    <location>
        <begin position="132"/>
        <end position="229"/>
    </location>
</feature>
<dbReference type="PANTHER" id="PTHR48111:SF40">
    <property type="entry name" value="PHOSPHATE REGULON TRANSCRIPTIONAL REGULATORY PROTEIN PHOB"/>
    <property type="match status" value="1"/>
</dbReference>
<dbReference type="InterPro" id="IPR039420">
    <property type="entry name" value="WalR-like"/>
</dbReference>
<keyword evidence="13" id="KW-1185">Reference proteome</keyword>
<keyword evidence="4" id="KW-0805">Transcription regulation</keyword>
<dbReference type="Gene3D" id="3.40.50.2300">
    <property type="match status" value="1"/>
</dbReference>
<feature type="domain" description="Response regulatory" evidence="10">
    <location>
        <begin position="5"/>
        <end position="118"/>
    </location>
</feature>
<evidence type="ECO:0000313" key="12">
    <source>
        <dbReference type="EMBL" id="SEW35797.1"/>
    </source>
</evidence>
<dbReference type="InterPro" id="IPR011006">
    <property type="entry name" value="CheY-like_superfamily"/>
</dbReference>
<dbReference type="InterPro" id="IPR001867">
    <property type="entry name" value="OmpR/PhoB-type_DNA-bd"/>
</dbReference>
<dbReference type="GO" id="GO:0000976">
    <property type="term" value="F:transcription cis-regulatory region binding"/>
    <property type="evidence" value="ECO:0007669"/>
    <property type="project" value="TreeGrafter"/>
</dbReference>
<proteinExistence type="predicted"/>
<evidence type="ECO:0000256" key="8">
    <source>
        <dbReference type="PROSITE-ProRule" id="PRU00169"/>
    </source>
</evidence>
<evidence type="ECO:0000256" key="7">
    <source>
        <dbReference type="ARBA" id="ARBA00024867"/>
    </source>
</evidence>
<dbReference type="STRING" id="99656.SAMN05421659_11217"/>
<keyword evidence="5 9" id="KW-0238">DNA-binding</keyword>
<feature type="DNA-binding region" description="OmpR/PhoB-type" evidence="9">
    <location>
        <begin position="132"/>
        <end position="229"/>
    </location>
</feature>
<dbReference type="PROSITE" id="PS50110">
    <property type="entry name" value="RESPONSE_REGULATORY"/>
    <property type="match status" value="1"/>
</dbReference>
<dbReference type="GO" id="GO:0032993">
    <property type="term" value="C:protein-DNA complex"/>
    <property type="evidence" value="ECO:0007669"/>
    <property type="project" value="TreeGrafter"/>
</dbReference>
<keyword evidence="3" id="KW-0902">Two-component regulatory system</keyword>
<dbReference type="GO" id="GO:0006355">
    <property type="term" value="P:regulation of DNA-templated transcription"/>
    <property type="evidence" value="ECO:0007669"/>
    <property type="project" value="InterPro"/>
</dbReference>
<evidence type="ECO:0000256" key="9">
    <source>
        <dbReference type="PROSITE-ProRule" id="PRU01091"/>
    </source>
</evidence>
<dbReference type="PANTHER" id="PTHR48111">
    <property type="entry name" value="REGULATOR OF RPOS"/>
    <property type="match status" value="1"/>
</dbReference>
<dbReference type="Pfam" id="PF00486">
    <property type="entry name" value="Trans_reg_C"/>
    <property type="match status" value="1"/>
</dbReference>
<dbReference type="Gene3D" id="1.10.10.10">
    <property type="entry name" value="Winged helix-like DNA-binding domain superfamily/Winged helix DNA-binding domain"/>
    <property type="match status" value="1"/>
</dbReference>
<dbReference type="InterPro" id="IPR001789">
    <property type="entry name" value="Sig_transdc_resp-reg_receiver"/>
</dbReference>
<evidence type="ECO:0000313" key="13">
    <source>
        <dbReference type="Proteomes" id="UP000199701"/>
    </source>
</evidence>
<dbReference type="SUPFAM" id="SSF46894">
    <property type="entry name" value="C-terminal effector domain of the bipartite response regulators"/>
    <property type="match status" value="1"/>
</dbReference>
<evidence type="ECO:0000256" key="2">
    <source>
        <dbReference type="ARBA" id="ARBA00022553"/>
    </source>
</evidence>
<keyword evidence="2 8" id="KW-0597">Phosphoprotein</keyword>
<name>A0A1I0R5Z0_9FIRM</name>
<dbReference type="Pfam" id="PF00072">
    <property type="entry name" value="Response_reg"/>
    <property type="match status" value="1"/>
</dbReference>